<name>A0A0B0EIC7_9BACT</name>
<feature type="transmembrane region" description="Helical" evidence="2">
    <location>
        <begin position="184"/>
        <end position="204"/>
    </location>
</feature>
<feature type="repeat" description="TPR" evidence="1">
    <location>
        <begin position="80"/>
        <end position="113"/>
    </location>
</feature>
<accession>A0A0B0EIC7</accession>
<reference evidence="3 4" key="1">
    <citation type="submission" date="2014-10" db="EMBL/GenBank/DDBJ databases">
        <title>Draft genome of anammox bacterium scalindua brodae, obtained using differential coverage binning of sequence data from two enrichment reactors.</title>
        <authorList>
            <person name="Speth D.R."/>
            <person name="Russ L."/>
            <person name="Kartal B."/>
            <person name="Op den Camp H.J."/>
            <person name="Dutilh B.E."/>
            <person name="Jetten M.S."/>
        </authorList>
    </citation>
    <scope>NUCLEOTIDE SEQUENCE [LARGE SCALE GENOMIC DNA]</scope>
    <source>
        <strain evidence="3">RU1</strain>
    </source>
</reference>
<organism evidence="3 4">
    <name type="scientific">Candidatus Scalindua brodae</name>
    <dbReference type="NCBI Taxonomy" id="237368"/>
    <lineage>
        <taxon>Bacteria</taxon>
        <taxon>Pseudomonadati</taxon>
        <taxon>Planctomycetota</taxon>
        <taxon>Candidatus Brocadiia</taxon>
        <taxon>Candidatus Brocadiales</taxon>
        <taxon>Candidatus Scalinduaceae</taxon>
        <taxon>Candidatus Scalindua</taxon>
    </lineage>
</organism>
<dbReference type="SMART" id="SM00028">
    <property type="entry name" value="TPR"/>
    <property type="match status" value="2"/>
</dbReference>
<dbReference type="InterPro" id="IPR019734">
    <property type="entry name" value="TPR_rpt"/>
</dbReference>
<evidence type="ECO:0000313" key="4">
    <source>
        <dbReference type="Proteomes" id="UP000030652"/>
    </source>
</evidence>
<proteinExistence type="predicted"/>
<evidence type="ECO:0000256" key="2">
    <source>
        <dbReference type="SAM" id="Phobius"/>
    </source>
</evidence>
<dbReference type="InterPro" id="IPR011990">
    <property type="entry name" value="TPR-like_helical_dom_sf"/>
</dbReference>
<dbReference type="eggNOG" id="COG0457">
    <property type="taxonomic scope" value="Bacteria"/>
</dbReference>
<sequence>MRQKNILIIFILSFVFLFEGGYLAEAFARDNEADTFFRANKEYSAGQKIMAEGKKEDAVGNFEQAVNLYEQLLESGFINGQIYYNLGNSCYRLGMPGKAIMYYRRAEKLLPRNADIKANINLLKRDFVDRETIGQTPEIIKVACFWYFYLNLNEITAITIYVYLALIASILSIIFLRQQWIKKIIIIFASCFLVLVISLGLKAYNHSVEMGVVIADESNIRYGPGEEYEPRFKIHEGAEVRIEEKKDKWYKVYVFVDVEVVHDDKGKKESESKTGWIPESEIGKI</sequence>
<dbReference type="PROSITE" id="PS50005">
    <property type="entry name" value="TPR"/>
    <property type="match status" value="1"/>
</dbReference>
<dbReference type="Proteomes" id="UP000030652">
    <property type="component" value="Unassembled WGS sequence"/>
</dbReference>
<dbReference type="AlphaFoldDB" id="A0A0B0EIC7"/>
<keyword evidence="2" id="KW-0472">Membrane</keyword>
<feature type="transmembrane region" description="Helical" evidence="2">
    <location>
        <begin position="155"/>
        <end position="177"/>
    </location>
</feature>
<dbReference type="Pfam" id="PF00515">
    <property type="entry name" value="TPR_1"/>
    <property type="match status" value="1"/>
</dbReference>
<protein>
    <submittedName>
        <fullName evidence="3">Uncharacterized protein</fullName>
    </submittedName>
</protein>
<keyword evidence="2" id="KW-0812">Transmembrane</keyword>
<gene>
    <name evidence="3" type="ORF">SCABRO_01886</name>
</gene>
<dbReference type="Gene3D" id="2.30.30.40">
    <property type="entry name" value="SH3 Domains"/>
    <property type="match status" value="1"/>
</dbReference>
<evidence type="ECO:0000256" key="1">
    <source>
        <dbReference type="PROSITE-ProRule" id="PRU00339"/>
    </source>
</evidence>
<evidence type="ECO:0000313" key="3">
    <source>
        <dbReference type="EMBL" id="KHE92329.1"/>
    </source>
</evidence>
<dbReference type="Gene3D" id="1.25.40.10">
    <property type="entry name" value="Tetratricopeptide repeat domain"/>
    <property type="match status" value="1"/>
</dbReference>
<dbReference type="EMBL" id="JRYO01000135">
    <property type="protein sequence ID" value="KHE92329.1"/>
    <property type="molecule type" value="Genomic_DNA"/>
</dbReference>
<dbReference type="SUPFAM" id="SSF48452">
    <property type="entry name" value="TPR-like"/>
    <property type="match status" value="1"/>
</dbReference>
<comment type="caution">
    <text evidence="3">The sequence shown here is derived from an EMBL/GenBank/DDBJ whole genome shotgun (WGS) entry which is preliminary data.</text>
</comment>
<keyword evidence="2" id="KW-1133">Transmembrane helix</keyword>
<keyword evidence="1" id="KW-0802">TPR repeat</keyword>